<keyword evidence="5" id="KW-1185">Reference proteome</keyword>
<dbReference type="SMART" id="SM00935">
    <property type="entry name" value="OmpH"/>
    <property type="match status" value="1"/>
</dbReference>
<dbReference type="PANTHER" id="PTHR35089:SF1">
    <property type="entry name" value="CHAPERONE PROTEIN SKP"/>
    <property type="match status" value="1"/>
</dbReference>
<evidence type="ECO:0000256" key="3">
    <source>
        <dbReference type="SAM" id="SignalP"/>
    </source>
</evidence>
<dbReference type="Pfam" id="PF03938">
    <property type="entry name" value="OmpH"/>
    <property type="match status" value="1"/>
</dbReference>
<dbReference type="Gene3D" id="3.30.910.20">
    <property type="entry name" value="Skp domain"/>
    <property type="match status" value="1"/>
</dbReference>
<dbReference type="RefSeq" id="WP_264787939.1">
    <property type="nucleotide sequence ID" value="NZ_AP026867.1"/>
</dbReference>
<sequence>MNKVLIKVVLCCLFFCCSAQATFSQQRIAYIDTDVIIKAMPEYRITQSSLETFQKQLLKQLDAEKKAIAQYYTSVIEQVKRGEMTAQQQQEAEVKLQKMQSDLEQKTTEADQQLVAKEQVLSKPMYDKFEKGIETIAQKNSYAYILDKKLLMYATGGIDATDQLKKELGI</sequence>
<evidence type="ECO:0000256" key="2">
    <source>
        <dbReference type="ARBA" id="ARBA00022729"/>
    </source>
</evidence>
<dbReference type="GO" id="GO:0050821">
    <property type="term" value="P:protein stabilization"/>
    <property type="evidence" value="ECO:0007669"/>
    <property type="project" value="TreeGrafter"/>
</dbReference>
<dbReference type="EMBL" id="AP026867">
    <property type="protein sequence ID" value="BDS12576.1"/>
    <property type="molecule type" value="Genomic_DNA"/>
</dbReference>
<feature type="signal peptide" evidence="3">
    <location>
        <begin position="1"/>
        <end position="21"/>
    </location>
</feature>
<name>A0A916DTI2_9BACT</name>
<dbReference type="GO" id="GO:0005829">
    <property type="term" value="C:cytosol"/>
    <property type="evidence" value="ECO:0007669"/>
    <property type="project" value="TreeGrafter"/>
</dbReference>
<comment type="similarity">
    <text evidence="1">Belongs to the Skp family.</text>
</comment>
<accession>A0A916DTI2</accession>
<dbReference type="AlphaFoldDB" id="A0A916DTI2"/>
<dbReference type="KEGG" id="aup:AsAng_0032990"/>
<evidence type="ECO:0000313" key="4">
    <source>
        <dbReference type="EMBL" id="BDS12576.1"/>
    </source>
</evidence>
<dbReference type="PANTHER" id="PTHR35089">
    <property type="entry name" value="CHAPERONE PROTEIN SKP"/>
    <property type="match status" value="1"/>
</dbReference>
<feature type="chain" id="PRO_5037042899" evidence="3">
    <location>
        <begin position="22"/>
        <end position="170"/>
    </location>
</feature>
<dbReference type="Proteomes" id="UP001060919">
    <property type="component" value="Chromosome"/>
</dbReference>
<dbReference type="GO" id="GO:0051082">
    <property type="term" value="F:unfolded protein binding"/>
    <property type="evidence" value="ECO:0007669"/>
    <property type="project" value="InterPro"/>
</dbReference>
<organism evidence="4 5">
    <name type="scientific">Aureispira anguillae</name>
    <dbReference type="NCBI Taxonomy" id="2864201"/>
    <lineage>
        <taxon>Bacteria</taxon>
        <taxon>Pseudomonadati</taxon>
        <taxon>Bacteroidota</taxon>
        <taxon>Saprospiria</taxon>
        <taxon>Saprospirales</taxon>
        <taxon>Saprospiraceae</taxon>
        <taxon>Aureispira</taxon>
    </lineage>
</organism>
<keyword evidence="2 3" id="KW-0732">Signal</keyword>
<dbReference type="InterPro" id="IPR005632">
    <property type="entry name" value="Chaperone_Skp"/>
</dbReference>
<evidence type="ECO:0000313" key="5">
    <source>
        <dbReference type="Proteomes" id="UP001060919"/>
    </source>
</evidence>
<protein>
    <submittedName>
        <fullName evidence="4">OmpH family outer membrane protein</fullName>
    </submittedName>
</protein>
<proteinExistence type="inferred from homology"/>
<dbReference type="InterPro" id="IPR024930">
    <property type="entry name" value="Skp_dom_sf"/>
</dbReference>
<reference evidence="4" key="1">
    <citation type="submission" date="2022-09" db="EMBL/GenBank/DDBJ databases">
        <title>Aureispira anguillicida sp. nov., isolated from Leptocephalus of Japanese eel Anguilla japonica.</title>
        <authorList>
            <person name="Yuasa K."/>
            <person name="Mekata T."/>
            <person name="Ikunari K."/>
        </authorList>
    </citation>
    <scope>NUCLEOTIDE SEQUENCE</scope>
    <source>
        <strain evidence="4">EL160426</strain>
    </source>
</reference>
<dbReference type="SUPFAM" id="SSF111384">
    <property type="entry name" value="OmpH-like"/>
    <property type="match status" value="1"/>
</dbReference>
<gene>
    <name evidence="4" type="ORF">AsAng_0032990</name>
</gene>
<evidence type="ECO:0000256" key="1">
    <source>
        <dbReference type="ARBA" id="ARBA00009091"/>
    </source>
</evidence>